<dbReference type="Pfam" id="PF01844">
    <property type="entry name" value="HNH"/>
    <property type="match status" value="1"/>
</dbReference>
<evidence type="ECO:0000259" key="3">
    <source>
        <dbReference type="SMART" id="SM00507"/>
    </source>
</evidence>
<organism evidence="4 5">
    <name type="scientific">Amycolatopsis taiwanensis</name>
    <dbReference type="NCBI Taxonomy" id="342230"/>
    <lineage>
        <taxon>Bacteria</taxon>
        <taxon>Bacillati</taxon>
        <taxon>Actinomycetota</taxon>
        <taxon>Actinomycetes</taxon>
        <taxon>Pseudonocardiales</taxon>
        <taxon>Pseudonocardiaceae</taxon>
        <taxon>Amycolatopsis</taxon>
    </lineage>
</organism>
<dbReference type="EMBL" id="BSTI01000018">
    <property type="protein sequence ID" value="GLY69810.1"/>
    <property type="molecule type" value="Genomic_DNA"/>
</dbReference>
<proteinExistence type="inferred from homology"/>
<sequence length="415" mass="45567">MAADSTSDSMSSLGDAELLDVVCDEAVRHRRSYSRQLQAIAEIDARGICNEHGHYVGTAALIREMLNLDPHEARRMVAHAEVLNETVSPSGARIEAKLPVVAEALAEGAISPEHVEVIRKAITTLPDTASLEDRAVAEKILCEAAVSCEPRIVRRLGQEIHHRLNPDGDKPKDTTLRDPLRRLNIRERKDGGVSGTFDLDAESGALLTNLLSPLTAPTPGPNGWDERSPSERRGDAFAHILKAAANCPDASTEAGEPVTVMVNVSLEDLKTGVGRGLIDGHTNISAAQIRRMACDAKILPVVLGSKSEPLDIGRATRVVPRSIRRALIQRDRGCTFPSCTKRAKWTHAHHVRHWASGGPTSLQNLALLCHHHHRLIHHSDWEIRMIQGHPWFIPPSHVDHQRTPRRNVLHSTRAP</sequence>
<dbReference type="GO" id="GO:0008270">
    <property type="term" value="F:zinc ion binding"/>
    <property type="evidence" value="ECO:0007669"/>
    <property type="project" value="InterPro"/>
</dbReference>
<dbReference type="Gene3D" id="1.10.30.50">
    <property type="match status" value="1"/>
</dbReference>
<dbReference type="GO" id="GO:0003676">
    <property type="term" value="F:nucleic acid binding"/>
    <property type="evidence" value="ECO:0007669"/>
    <property type="project" value="InterPro"/>
</dbReference>
<name>A0A9W6R7Q6_9PSEU</name>
<dbReference type="GO" id="GO:0004519">
    <property type="term" value="F:endonuclease activity"/>
    <property type="evidence" value="ECO:0007669"/>
    <property type="project" value="UniProtKB-KW"/>
</dbReference>
<dbReference type="InterPro" id="IPR003615">
    <property type="entry name" value="HNH_nuc"/>
</dbReference>
<dbReference type="InterPro" id="IPR002711">
    <property type="entry name" value="HNH"/>
</dbReference>
<keyword evidence="4" id="KW-0255">Endonuclease</keyword>
<dbReference type="InterPro" id="IPR003870">
    <property type="entry name" value="DUF222"/>
</dbReference>
<dbReference type="AlphaFoldDB" id="A0A9W6R7Q6"/>
<evidence type="ECO:0000256" key="1">
    <source>
        <dbReference type="ARBA" id="ARBA00023450"/>
    </source>
</evidence>
<evidence type="ECO:0000313" key="4">
    <source>
        <dbReference type="EMBL" id="GLY69810.1"/>
    </source>
</evidence>
<keyword evidence="4" id="KW-0540">Nuclease</keyword>
<feature type="region of interest" description="Disordered" evidence="2">
    <location>
        <begin position="396"/>
        <end position="415"/>
    </location>
</feature>
<keyword evidence="5" id="KW-1185">Reference proteome</keyword>
<accession>A0A9W6R7Q6</accession>
<gene>
    <name evidence="4" type="ORF">Atai01_64290</name>
</gene>
<reference evidence="4" key="1">
    <citation type="submission" date="2023-03" db="EMBL/GenBank/DDBJ databases">
        <title>Amycolatopsis taiwanensis NBRC 103393.</title>
        <authorList>
            <person name="Ichikawa N."/>
            <person name="Sato H."/>
            <person name="Tonouchi N."/>
        </authorList>
    </citation>
    <scope>NUCLEOTIDE SEQUENCE</scope>
    <source>
        <strain evidence="4">NBRC 103393</strain>
    </source>
</reference>
<comment type="caution">
    <text evidence="4">The sequence shown here is derived from an EMBL/GenBank/DDBJ whole genome shotgun (WGS) entry which is preliminary data.</text>
</comment>
<keyword evidence="4" id="KW-0378">Hydrolase</keyword>
<dbReference type="CDD" id="cd00085">
    <property type="entry name" value="HNHc"/>
    <property type="match status" value="1"/>
</dbReference>
<evidence type="ECO:0000313" key="5">
    <source>
        <dbReference type="Proteomes" id="UP001165136"/>
    </source>
</evidence>
<comment type="similarity">
    <text evidence="1">Belongs to the Rv1128c/1148c/1588c/1702c/1945/3466 family.</text>
</comment>
<feature type="domain" description="HNH nuclease" evidence="3">
    <location>
        <begin position="322"/>
        <end position="374"/>
    </location>
</feature>
<protein>
    <submittedName>
        <fullName evidence="4">HNH endonuclease</fullName>
    </submittedName>
</protein>
<dbReference type="Proteomes" id="UP001165136">
    <property type="component" value="Unassembled WGS sequence"/>
</dbReference>
<dbReference type="Pfam" id="PF02720">
    <property type="entry name" value="DUF222"/>
    <property type="match status" value="1"/>
</dbReference>
<dbReference type="SMART" id="SM00507">
    <property type="entry name" value="HNHc"/>
    <property type="match status" value="1"/>
</dbReference>
<evidence type="ECO:0000256" key="2">
    <source>
        <dbReference type="SAM" id="MobiDB-lite"/>
    </source>
</evidence>